<keyword evidence="3" id="KW-1185">Reference proteome</keyword>
<dbReference type="PROSITE" id="PS51257">
    <property type="entry name" value="PROKAR_LIPOPROTEIN"/>
    <property type="match status" value="1"/>
</dbReference>
<evidence type="ECO:0000313" key="2">
    <source>
        <dbReference type="EMBL" id="ESK54884.1"/>
    </source>
</evidence>
<feature type="transmembrane region" description="Helical" evidence="1">
    <location>
        <begin position="5"/>
        <end position="22"/>
    </location>
</feature>
<evidence type="ECO:0000313" key="3">
    <source>
        <dbReference type="Proteomes" id="UP000017404"/>
    </source>
</evidence>
<dbReference type="STRING" id="202955.GCA_000759995_00246"/>
<reference evidence="2 3" key="1">
    <citation type="submission" date="2013-10" db="EMBL/GenBank/DDBJ databases">
        <title>The Genome Sequence of Acinetobacter tjernbergiae CIP107465.</title>
        <authorList>
            <consortium name="The Broad Institute Genomics Platform"/>
            <consortium name="The Broad Institute Genome Sequencing Center for Infectious Disease"/>
            <person name="Cerqueira G."/>
            <person name="Feldgarden M."/>
            <person name="Courvalin P."/>
            <person name="Grillot-Courvalin C."/>
            <person name="Clermont D."/>
            <person name="Rocha E."/>
            <person name="Yoon E.-J."/>
            <person name="Nemec A."/>
            <person name="Young S.K."/>
            <person name="Zeng Q."/>
            <person name="Gargeya S."/>
            <person name="Fitzgerald M."/>
            <person name="Abouelleil A."/>
            <person name="Alvarado L."/>
            <person name="Berlin A.M."/>
            <person name="Chapman S.B."/>
            <person name="Gainer-Dewar J."/>
            <person name="Goldberg J."/>
            <person name="Gnerre S."/>
            <person name="Griggs A."/>
            <person name="Gujja S."/>
            <person name="Hansen M."/>
            <person name="Howarth C."/>
            <person name="Imamovic A."/>
            <person name="Ireland A."/>
            <person name="Larimer J."/>
            <person name="McCowan C."/>
            <person name="Murphy C."/>
            <person name="Pearson M."/>
            <person name="Poon T.W."/>
            <person name="Priest M."/>
            <person name="Roberts A."/>
            <person name="Saif S."/>
            <person name="Shea T."/>
            <person name="Sykes S."/>
            <person name="Wortman J."/>
            <person name="Nusbaum C."/>
            <person name="Birren B."/>
        </authorList>
    </citation>
    <scope>NUCLEOTIDE SEQUENCE [LARGE SCALE GENOMIC DNA]</scope>
    <source>
        <strain evidence="2 3">CIP 107465</strain>
    </source>
</reference>
<organism evidence="2 3">
    <name type="scientific">Acinetobacter tjernbergiae DSM 14971 = CIP 107465</name>
    <dbReference type="NCBI Taxonomy" id="1120928"/>
    <lineage>
        <taxon>Bacteria</taxon>
        <taxon>Pseudomonadati</taxon>
        <taxon>Pseudomonadota</taxon>
        <taxon>Gammaproteobacteria</taxon>
        <taxon>Moraxellales</taxon>
        <taxon>Moraxellaceae</taxon>
        <taxon>Acinetobacter</taxon>
    </lineage>
</organism>
<comment type="caution">
    <text evidence="2">The sequence shown here is derived from an EMBL/GenBank/DDBJ whole genome shotgun (WGS) entry which is preliminary data.</text>
</comment>
<proteinExistence type="predicted"/>
<name>V2W4G7_9GAMM</name>
<dbReference type="PATRIC" id="fig|1120928.5.peg.2350"/>
<dbReference type="AlphaFoldDB" id="V2W4G7"/>
<feature type="transmembrane region" description="Helical" evidence="1">
    <location>
        <begin position="58"/>
        <end position="78"/>
    </location>
</feature>
<evidence type="ECO:0000256" key="1">
    <source>
        <dbReference type="SAM" id="Phobius"/>
    </source>
</evidence>
<keyword evidence="1" id="KW-0472">Membrane</keyword>
<sequence length="211" mass="23845">MKFNFSLDTAIIVSLFTVFFYACGKNYLAAYMAVFLIDPVVLNFSAADKINWGFLNCAEPIGLLLIFLLIIFYIQYLFSYFDIKIPFKLSLLKKKAEHIPPIHNSSIKQELIESRVHTSFCMMTVTLIIIVSFLSFAAIDIRASKAANLVLENPTSLPKVTLKSDKTLQDLHVIRCGINLCAVIDVKKNVSLVEPKNVVYLSSNFDKKQVH</sequence>
<dbReference type="OrthoDB" id="6712103at2"/>
<feature type="transmembrane region" description="Helical" evidence="1">
    <location>
        <begin position="116"/>
        <end position="139"/>
    </location>
</feature>
<dbReference type="RefSeq" id="WP_018679930.1">
    <property type="nucleotide sequence ID" value="NZ_AYEV01000024.1"/>
</dbReference>
<dbReference type="EMBL" id="AYEV01000024">
    <property type="protein sequence ID" value="ESK54884.1"/>
    <property type="molecule type" value="Genomic_DNA"/>
</dbReference>
<keyword evidence="1" id="KW-1133">Transmembrane helix</keyword>
<protein>
    <submittedName>
        <fullName evidence="2">Uncharacterized protein</fullName>
    </submittedName>
</protein>
<accession>V2W4G7</accession>
<keyword evidence="1" id="KW-0812">Transmembrane</keyword>
<dbReference type="Proteomes" id="UP000017404">
    <property type="component" value="Unassembled WGS sequence"/>
</dbReference>
<gene>
    <name evidence="2" type="ORF">F990_02327</name>
</gene>